<feature type="chain" id="PRO_5006058272" description="DUF302 domain-containing protein" evidence="1">
    <location>
        <begin position="21"/>
        <end position="154"/>
    </location>
</feature>
<dbReference type="EMBL" id="LC066397">
    <property type="protein sequence ID" value="BAT31301.1"/>
    <property type="molecule type" value="Genomic_DNA"/>
</dbReference>
<dbReference type="PANTHER" id="PTHR38342">
    <property type="entry name" value="SLR5037 PROTEIN"/>
    <property type="match status" value="1"/>
</dbReference>
<dbReference type="OrthoDB" id="9799367at2"/>
<organism evidence="3">
    <name type="scientific">Fulvimarina pelagi</name>
    <dbReference type="NCBI Taxonomy" id="217511"/>
    <lineage>
        <taxon>Bacteria</taxon>
        <taxon>Pseudomonadati</taxon>
        <taxon>Pseudomonadota</taxon>
        <taxon>Alphaproteobacteria</taxon>
        <taxon>Hyphomicrobiales</taxon>
        <taxon>Aurantimonadaceae</taxon>
        <taxon>Fulvimarina</taxon>
    </lineage>
</organism>
<keyword evidence="1" id="KW-0732">Signal</keyword>
<accession>A0A0P0Z9W8</accession>
<sequence length="154" mass="16176">MRTLFASLLALVLLGAPANSQEQSSDNWITMTTDRSVQEAVGALTDAIEGAGATVMATVDHSQNAQSAGLELPATTLVIFGNPKIGTPLMQENRRVAIDLPQKILIWDEDGQTTIGYLAPEALAKRHGLATDSESIKTMTGALDKLSSAAAGEQ</sequence>
<reference evidence="3" key="1">
    <citation type="journal article" date="2015" name="Proc. Natl. Acad. Sci. U.S.A.">
        <title>Bacterial clade with the ribosomal RNA operon on a small plasmid rather than the chromosome.</title>
        <authorList>
            <person name="Anda M."/>
            <person name="Ohtsubo Y."/>
            <person name="Okubo T."/>
            <person name="Sugawara M."/>
            <person name="Nagata Y."/>
            <person name="Tsuda M."/>
            <person name="Minamisawa K."/>
            <person name="Mitsui H."/>
        </authorList>
    </citation>
    <scope>NUCLEOTIDE SEQUENCE</scope>
    <source>
        <strain evidence="3">DSM 15513</strain>
    </source>
</reference>
<dbReference type="Pfam" id="PF03625">
    <property type="entry name" value="DUF302"/>
    <property type="match status" value="1"/>
</dbReference>
<name>A0A0P0Z9W8_9HYPH</name>
<evidence type="ECO:0000259" key="2">
    <source>
        <dbReference type="Pfam" id="PF03625"/>
    </source>
</evidence>
<dbReference type="Gene3D" id="3.30.310.70">
    <property type="entry name" value="TT1751-like domain"/>
    <property type="match status" value="1"/>
</dbReference>
<dbReference type="CDD" id="cd14797">
    <property type="entry name" value="DUF302"/>
    <property type="match status" value="1"/>
</dbReference>
<feature type="signal peptide" evidence="1">
    <location>
        <begin position="1"/>
        <end position="20"/>
    </location>
</feature>
<dbReference type="RefSeq" id="WP_040488857.1">
    <property type="nucleotide sequence ID" value="NZ_BBWO01000005.1"/>
</dbReference>
<proteinExistence type="predicted"/>
<dbReference type="SUPFAM" id="SSF103247">
    <property type="entry name" value="TT1751-like"/>
    <property type="match status" value="1"/>
</dbReference>
<dbReference type="AlphaFoldDB" id="A0A0P0Z9W8"/>
<evidence type="ECO:0000256" key="1">
    <source>
        <dbReference type="SAM" id="SignalP"/>
    </source>
</evidence>
<evidence type="ECO:0000313" key="3">
    <source>
        <dbReference type="EMBL" id="BAT31301.1"/>
    </source>
</evidence>
<dbReference type="PANTHER" id="PTHR38342:SF2">
    <property type="entry name" value="INNER MEMBRANE OR EXPORTED"/>
    <property type="match status" value="1"/>
</dbReference>
<dbReference type="InterPro" id="IPR005180">
    <property type="entry name" value="DUF302"/>
</dbReference>
<dbReference type="InterPro" id="IPR035923">
    <property type="entry name" value="TT1751-like_sf"/>
</dbReference>
<feature type="domain" description="DUF302" evidence="2">
    <location>
        <begin position="59"/>
        <end position="120"/>
    </location>
</feature>
<protein>
    <recommendedName>
        <fullName evidence="2">DUF302 domain-containing protein</fullName>
    </recommendedName>
</protein>